<name>A0A418II51_9STAP</name>
<dbReference type="EMBL" id="QXUF01000010">
    <property type="protein sequence ID" value="RIN02475.1"/>
    <property type="molecule type" value="Genomic_DNA"/>
</dbReference>
<accession>A0A418II51</accession>
<dbReference type="SUPFAM" id="SSF52540">
    <property type="entry name" value="P-loop containing nucleoside triphosphate hydrolases"/>
    <property type="match status" value="1"/>
</dbReference>
<dbReference type="Gene3D" id="3.40.50.300">
    <property type="entry name" value="P-loop containing nucleotide triphosphate hydrolases"/>
    <property type="match status" value="1"/>
</dbReference>
<dbReference type="OrthoDB" id="9781848at2"/>
<comment type="caution">
    <text evidence="1">The sequence shown here is derived from an EMBL/GenBank/DDBJ whole genome shotgun (WGS) entry which is preliminary data.</text>
</comment>
<dbReference type="NCBIfam" id="NF005253">
    <property type="entry name" value="PRK06762.1-4"/>
    <property type="match status" value="1"/>
</dbReference>
<proteinExistence type="predicted"/>
<evidence type="ECO:0008006" key="3">
    <source>
        <dbReference type="Google" id="ProtNLM"/>
    </source>
</evidence>
<gene>
    <name evidence="1" type="ORF">BU112_02300</name>
</gene>
<evidence type="ECO:0000313" key="2">
    <source>
        <dbReference type="Proteomes" id="UP000286317"/>
    </source>
</evidence>
<reference evidence="1 2" key="1">
    <citation type="journal article" date="2016" name="Front. Microbiol.">
        <title>Comprehensive Phylogenetic Analysis of Bovine Non-aureus Staphylococci Species Based on Whole-Genome Sequencing.</title>
        <authorList>
            <person name="Naushad S."/>
            <person name="Barkema H.W."/>
            <person name="Luby C."/>
            <person name="Condas L.A."/>
            <person name="Nobrega D.B."/>
            <person name="Carson D.A."/>
            <person name="De Buck J."/>
        </authorList>
    </citation>
    <scope>NUCLEOTIDE SEQUENCE [LARGE SCALE GENOMIC DNA]</scope>
    <source>
        <strain evidence="1 2">SNUC 4554</strain>
    </source>
</reference>
<dbReference type="Pfam" id="PF13671">
    <property type="entry name" value="AAA_33"/>
    <property type="match status" value="1"/>
</dbReference>
<keyword evidence="2" id="KW-1185">Reference proteome</keyword>
<dbReference type="RefSeq" id="WP_069792824.1">
    <property type="nucleotide sequence ID" value="NZ_CP068712.1"/>
</dbReference>
<dbReference type="AlphaFoldDB" id="A0A418II51"/>
<dbReference type="InterPro" id="IPR027417">
    <property type="entry name" value="P-loop_NTPase"/>
</dbReference>
<dbReference type="Proteomes" id="UP000286317">
    <property type="component" value="Unassembled WGS sequence"/>
</dbReference>
<sequence length="163" mass="18875">MQLIIIRGNSGSGKSTIAKRIQQYLGEGVMLIGQDEVRRQMLNVHDRPGNLAIQLIEEIVTYGINHCNYVILEGILNKYKYGTMLNNFFEKPNVNVHVYYFDLSFQETVRRHHTKQQTDFDENAMSKWFVPQDTLNIQGEICITESMSEDYIINMILKDIGVL</sequence>
<dbReference type="NCBIfam" id="NF005255">
    <property type="entry name" value="PRK06762.2-2"/>
    <property type="match status" value="1"/>
</dbReference>
<organism evidence="1 2">
    <name type="scientific">Staphylococcus shinii</name>
    <dbReference type="NCBI Taxonomy" id="2912228"/>
    <lineage>
        <taxon>Bacteria</taxon>
        <taxon>Bacillati</taxon>
        <taxon>Bacillota</taxon>
        <taxon>Bacilli</taxon>
        <taxon>Bacillales</taxon>
        <taxon>Staphylococcaceae</taxon>
        <taxon>Staphylococcus</taxon>
    </lineage>
</organism>
<protein>
    <recommendedName>
        <fullName evidence="3">Kinase</fullName>
    </recommendedName>
</protein>
<evidence type="ECO:0000313" key="1">
    <source>
        <dbReference type="EMBL" id="RIN02475.1"/>
    </source>
</evidence>